<name>A0A926D0I2_9FIRM</name>
<feature type="transmembrane region" description="Helical" evidence="6">
    <location>
        <begin position="206"/>
        <end position="222"/>
    </location>
</feature>
<dbReference type="Gene3D" id="1.20.1250.20">
    <property type="entry name" value="MFS general substrate transporter like domains"/>
    <property type="match status" value="2"/>
</dbReference>
<evidence type="ECO:0000259" key="7">
    <source>
        <dbReference type="Pfam" id="PF12832"/>
    </source>
</evidence>
<accession>A0A926D0I2</accession>
<dbReference type="PANTHER" id="PTHR16172:SF41">
    <property type="entry name" value="MAJOR FACILITATOR SUPERFAMILY DOMAIN-CONTAINING PROTEIN 6-LIKE"/>
    <property type="match status" value="1"/>
</dbReference>
<dbReference type="InterPro" id="IPR051717">
    <property type="entry name" value="MFS_MFSD6"/>
</dbReference>
<keyword evidence="3 6" id="KW-0812">Transmembrane</keyword>
<evidence type="ECO:0000256" key="2">
    <source>
        <dbReference type="ARBA" id="ARBA00005241"/>
    </source>
</evidence>
<keyword evidence="4 6" id="KW-1133">Transmembrane helix</keyword>
<evidence type="ECO:0000313" key="8">
    <source>
        <dbReference type="EMBL" id="MBC8529327.1"/>
    </source>
</evidence>
<gene>
    <name evidence="8" type="ORF">H8699_07795</name>
</gene>
<feature type="transmembrane region" description="Helical" evidence="6">
    <location>
        <begin position="242"/>
        <end position="262"/>
    </location>
</feature>
<feature type="transmembrane region" description="Helical" evidence="6">
    <location>
        <begin position="304"/>
        <end position="325"/>
    </location>
</feature>
<evidence type="ECO:0000313" key="9">
    <source>
        <dbReference type="Proteomes" id="UP000654279"/>
    </source>
</evidence>
<evidence type="ECO:0000256" key="6">
    <source>
        <dbReference type="SAM" id="Phobius"/>
    </source>
</evidence>
<dbReference type="PANTHER" id="PTHR16172">
    <property type="entry name" value="MAJOR FACILITATOR SUPERFAMILY DOMAIN-CONTAINING PROTEIN 6-LIKE"/>
    <property type="match status" value="1"/>
</dbReference>
<evidence type="ECO:0000256" key="4">
    <source>
        <dbReference type="ARBA" id="ARBA00022989"/>
    </source>
</evidence>
<feature type="transmembrane region" description="Helical" evidence="6">
    <location>
        <begin position="365"/>
        <end position="388"/>
    </location>
</feature>
<comment type="similarity">
    <text evidence="2">Belongs to the major facilitator superfamily. MFSD6 family.</text>
</comment>
<keyword evidence="5 6" id="KW-0472">Membrane</keyword>
<sequence length="397" mass="43288">MGGESAARRGKGIGQFYLFYGLVYVTTACNSVLSVYYDAAGLTATQIGQVLAMGAVMGFLAQPVWGWAGDHSRSKMRLVQLLVLAMIVVISLIQLNNTFPYIIVMASLFYFFLKPLNPMVDSVAIEYLDSVGGSYSRARACGPIGYGLTTLVTGALMDRSAGNVFYVLLAALGVLAVLCFFMPVVPGRQSSAAQGKKASMWLLFRDRELVVLLVTFVLMQVSNNFYHNFLPLFYQELGGDNTLMGIGLAICAASEAPVLFFADRIWRRMGTRNMFLMCGAVMTFRHFGMAFINSPYLIFVLDTTHAFCFAATSFALARYVATSVIPELRTSGQMMIWGLALSCANVTSSLAGGSLIDLFGRVQPLYLFTGSICLALVVGLFIYCRIFAPPAAIQKMQ</sequence>
<dbReference type="RefSeq" id="WP_249285186.1">
    <property type="nucleotide sequence ID" value="NZ_JACRSO010000003.1"/>
</dbReference>
<dbReference type="InterPro" id="IPR024989">
    <property type="entry name" value="MFS_assoc_dom"/>
</dbReference>
<dbReference type="Proteomes" id="UP000654279">
    <property type="component" value="Unassembled WGS sequence"/>
</dbReference>
<feature type="transmembrane region" description="Helical" evidence="6">
    <location>
        <begin position="49"/>
        <end position="69"/>
    </location>
</feature>
<dbReference type="EMBL" id="JACRSO010000003">
    <property type="protein sequence ID" value="MBC8529327.1"/>
    <property type="molecule type" value="Genomic_DNA"/>
</dbReference>
<comment type="subcellular location">
    <subcellularLocation>
        <location evidence="1">Membrane</location>
        <topology evidence="1">Multi-pass membrane protein</topology>
    </subcellularLocation>
</comment>
<feature type="transmembrane region" description="Helical" evidence="6">
    <location>
        <begin position="337"/>
        <end position="359"/>
    </location>
</feature>
<dbReference type="SUPFAM" id="SSF103473">
    <property type="entry name" value="MFS general substrate transporter"/>
    <property type="match status" value="1"/>
</dbReference>
<evidence type="ECO:0000256" key="5">
    <source>
        <dbReference type="ARBA" id="ARBA00023136"/>
    </source>
</evidence>
<feature type="transmembrane region" description="Helical" evidence="6">
    <location>
        <begin position="164"/>
        <end position="185"/>
    </location>
</feature>
<dbReference type="InterPro" id="IPR036259">
    <property type="entry name" value="MFS_trans_sf"/>
</dbReference>
<keyword evidence="9" id="KW-1185">Reference proteome</keyword>
<comment type="caution">
    <text evidence="8">The sequence shown here is derived from an EMBL/GenBank/DDBJ whole genome shotgun (WGS) entry which is preliminary data.</text>
</comment>
<proteinExistence type="inferred from homology"/>
<feature type="transmembrane region" description="Helical" evidence="6">
    <location>
        <begin position="17"/>
        <end position="37"/>
    </location>
</feature>
<organism evidence="8 9">
    <name type="scientific">Luoshenia tenuis</name>
    <dbReference type="NCBI Taxonomy" id="2763654"/>
    <lineage>
        <taxon>Bacteria</taxon>
        <taxon>Bacillati</taxon>
        <taxon>Bacillota</taxon>
        <taxon>Clostridia</taxon>
        <taxon>Christensenellales</taxon>
        <taxon>Christensenellaceae</taxon>
        <taxon>Luoshenia</taxon>
    </lineage>
</organism>
<dbReference type="GO" id="GO:0016020">
    <property type="term" value="C:membrane"/>
    <property type="evidence" value="ECO:0007669"/>
    <property type="project" value="UniProtKB-SubCell"/>
</dbReference>
<feature type="transmembrane region" description="Helical" evidence="6">
    <location>
        <begin position="274"/>
        <end position="292"/>
    </location>
</feature>
<protein>
    <submittedName>
        <fullName evidence="8">MFS transporter</fullName>
    </submittedName>
</protein>
<evidence type="ECO:0000256" key="1">
    <source>
        <dbReference type="ARBA" id="ARBA00004141"/>
    </source>
</evidence>
<feature type="domain" description="Major facilitator superfamily associated" evidence="7">
    <location>
        <begin position="31"/>
        <end position="361"/>
    </location>
</feature>
<reference evidence="8" key="1">
    <citation type="submission" date="2020-08" db="EMBL/GenBank/DDBJ databases">
        <title>Genome public.</title>
        <authorList>
            <person name="Liu C."/>
            <person name="Sun Q."/>
        </authorList>
    </citation>
    <scope>NUCLEOTIDE SEQUENCE</scope>
    <source>
        <strain evidence="8">NSJ-44</strain>
    </source>
</reference>
<dbReference type="Pfam" id="PF12832">
    <property type="entry name" value="MFS_1_like"/>
    <property type="match status" value="1"/>
</dbReference>
<evidence type="ECO:0000256" key="3">
    <source>
        <dbReference type="ARBA" id="ARBA00022692"/>
    </source>
</evidence>
<dbReference type="AlphaFoldDB" id="A0A926D0I2"/>
<feature type="transmembrane region" description="Helical" evidence="6">
    <location>
        <begin position="81"/>
        <end position="113"/>
    </location>
</feature>